<evidence type="ECO:0000313" key="7">
    <source>
        <dbReference type="EMBL" id="PRO69162.1"/>
    </source>
</evidence>
<dbReference type="SUPFAM" id="SSF53213">
    <property type="entry name" value="LigB-like"/>
    <property type="match status" value="1"/>
</dbReference>
<keyword evidence="4" id="KW-0862">Zinc</keyword>
<sequence>MMGSTQITTAYISHGGGPLPLLEMQSSEAAARPNYHREMIDALTALSEEIPKPNAIVVVSAHWESREINVTTNAYPTLIYDYYGFPEEAYSIRYDAIGEPSLATSIVDGLNKKGINASGNGTRGFDHGMFIPLSIMYPDADIPVVQLSLAADLNAAKHVALGEALRDILAAHQSIDRILVLGSGSSFHNMKGFFDNSDVALKRARNFNAWLQDTVHSSAYSESERKGKLIEWFKGPYALYAHPREEHLLPLHVCYGLNNRASDKAISLTLLTKPASMFLWQNTL</sequence>
<evidence type="ECO:0000259" key="6">
    <source>
        <dbReference type="Pfam" id="PF02900"/>
    </source>
</evidence>
<dbReference type="Pfam" id="PF02900">
    <property type="entry name" value="LigB"/>
    <property type="match status" value="1"/>
</dbReference>
<dbReference type="Gene3D" id="3.40.830.10">
    <property type="entry name" value="LigB-like"/>
    <property type="match status" value="1"/>
</dbReference>
<evidence type="ECO:0000256" key="4">
    <source>
        <dbReference type="ARBA" id="ARBA00022833"/>
    </source>
</evidence>
<evidence type="ECO:0000256" key="5">
    <source>
        <dbReference type="ARBA" id="ARBA00023002"/>
    </source>
</evidence>
<dbReference type="RefSeq" id="WP_105931371.1">
    <property type="nucleotide sequence ID" value="NZ_PVNO01000025.1"/>
</dbReference>
<feature type="domain" description="Extradiol ring-cleavage dioxygenase class III enzyme subunit B" evidence="6">
    <location>
        <begin position="10"/>
        <end position="260"/>
    </location>
</feature>
<evidence type="ECO:0000256" key="2">
    <source>
        <dbReference type="ARBA" id="ARBA00007581"/>
    </source>
</evidence>
<keyword evidence="5" id="KW-0560">Oxidoreductase</keyword>
<protein>
    <submittedName>
        <fullName evidence="7">Dioxygenase</fullName>
    </submittedName>
</protein>
<comment type="similarity">
    <text evidence="2">Belongs to the DODA-type extradiol aromatic ring-opening dioxygenase family.</text>
</comment>
<keyword evidence="8" id="KW-1185">Reference proteome</keyword>
<dbReference type="InterPro" id="IPR014436">
    <property type="entry name" value="Extradiol_dOase_DODA"/>
</dbReference>
<dbReference type="InterPro" id="IPR004183">
    <property type="entry name" value="Xdiol_dOase_suB"/>
</dbReference>
<reference evidence="8" key="1">
    <citation type="journal article" date="2020" name="Int. J. Syst. Evol. Microbiol.">
        <title>Alteromonas alba sp. nov., a marine bacterium isolated from the seawater of the West Pacific Ocean.</title>
        <authorList>
            <person name="Sun C."/>
            <person name="Wu Y.-H."/>
            <person name="Xamxidin M."/>
            <person name="Cheng H."/>
            <person name="Xu X.-W."/>
        </authorList>
    </citation>
    <scope>NUCLEOTIDE SEQUENCE [LARGE SCALE GENOMIC DNA]</scope>
    <source>
        <strain evidence="8">9a2</strain>
    </source>
</reference>
<proteinExistence type="inferred from homology"/>
<keyword evidence="3" id="KW-0479">Metal-binding</keyword>
<keyword evidence="7" id="KW-0223">Dioxygenase</keyword>
<dbReference type="Proteomes" id="UP000239539">
    <property type="component" value="Unassembled WGS sequence"/>
</dbReference>
<comment type="cofactor">
    <cofactor evidence="1">
        <name>Zn(2+)</name>
        <dbReference type="ChEBI" id="CHEBI:29105"/>
    </cofactor>
</comment>
<evidence type="ECO:0000313" key="8">
    <source>
        <dbReference type="Proteomes" id="UP000239539"/>
    </source>
</evidence>
<evidence type="ECO:0000256" key="3">
    <source>
        <dbReference type="ARBA" id="ARBA00022723"/>
    </source>
</evidence>
<name>A0ABX5CQL6_9ALTE</name>
<dbReference type="EMBL" id="PVNO01000025">
    <property type="protein sequence ID" value="PRO69162.1"/>
    <property type="molecule type" value="Genomic_DNA"/>
</dbReference>
<organism evidence="7 8">
    <name type="scientific">Alteromonas gracilis</name>
    <dbReference type="NCBI Taxonomy" id="1479524"/>
    <lineage>
        <taxon>Bacteria</taxon>
        <taxon>Pseudomonadati</taxon>
        <taxon>Pseudomonadota</taxon>
        <taxon>Gammaproteobacteria</taxon>
        <taxon>Alteromonadales</taxon>
        <taxon>Alteromonadaceae</taxon>
        <taxon>Alteromonas/Salinimonas group</taxon>
        <taxon>Alteromonas</taxon>
    </lineage>
</organism>
<dbReference type="PIRSF" id="PIRSF006157">
    <property type="entry name" value="Doxgns_DODA"/>
    <property type="match status" value="1"/>
</dbReference>
<comment type="caution">
    <text evidence="7">The sequence shown here is derived from an EMBL/GenBank/DDBJ whole genome shotgun (WGS) entry which is preliminary data.</text>
</comment>
<gene>
    <name evidence="7" type="ORF">C6Y39_11515</name>
</gene>
<dbReference type="CDD" id="cd07363">
    <property type="entry name" value="45_DOPA_Dioxygenase"/>
    <property type="match status" value="1"/>
</dbReference>
<accession>A0ABX5CQL6</accession>
<evidence type="ECO:0000256" key="1">
    <source>
        <dbReference type="ARBA" id="ARBA00001947"/>
    </source>
</evidence>
<dbReference type="PANTHER" id="PTHR30096">
    <property type="entry name" value="4,5-DOPA DIOXYGENASE EXTRADIOL-LIKE PROTEIN"/>
    <property type="match status" value="1"/>
</dbReference>
<dbReference type="PANTHER" id="PTHR30096:SF0">
    <property type="entry name" value="4,5-DOPA DIOXYGENASE EXTRADIOL-LIKE PROTEIN"/>
    <property type="match status" value="1"/>
</dbReference>
<dbReference type="GO" id="GO:0051213">
    <property type="term" value="F:dioxygenase activity"/>
    <property type="evidence" value="ECO:0007669"/>
    <property type="project" value="UniProtKB-KW"/>
</dbReference>